<dbReference type="Proteomes" id="UP001302812">
    <property type="component" value="Unassembled WGS sequence"/>
</dbReference>
<keyword evidence="3" id="KW-1185">Reference proteome</keyword>
<organism evidence="2 3">
    <name type="scientific">Canariomyces notabilis</name>
    <dbReference type="NCBI Taxonomy" id="2074819"/>
    <lineage>
        <taxon>Eukaryota</taxon>
        <taxon>Fungi</taxon>
        <taxon>Dikarya</taxon>
        <taxon>Ascomycota</taxon>
        <taxon>Pezizomycotina</taxon>
        <taxon>Sordariomycetes</taxon>
        <taxon>Sordariomycetidae</taxon>
        <taxon>Sordariales</taxon>
        <taxon>Chaetomiaceae</taxon>
        <taxon>Canariomyces</taxon>
    </lineage>
</organism>
<comment type="caution">
    <text evidence="2">The sequence shown here is derived from an EMBL/GenBank/DDBJ whole genome shotgun (WGS) entry which is preliminary data.</text>
</comment>
<sequence>MSLTLYKTTRTANLVGPDIRTVTASQQHGQGRAYACSTHGSKPPPVATKPAPPTSWIMYKTASAYRLAGIRDVQKRTASPKQRKRPDFVFGTRVRPEATGETAFGAIVCEEESAGPDTRLRPDEHDISGHGGSVNGIESQPDADNHESLPSGDDRNGHADTDDDEEGVLNKYSKEEYDL</sequence>
<evidence type="ECO:0000313" key="3">
    <source>
        <dbReference type="Proteomes" id="UP001302812"/>
    </source>
</evidence>
<feature type="compositionally biased region" description="Basic and acidic residues" evidence="1">
    <location>
        <begin position="143"/>
        <end position="160"/>
    </location>
</feature>
<accession>A0AAN6TEI7</accession>
<reference evidence="2" key="1">
    <citation type="journal article" date="2023" name="Mol. Phylogenet. Evol.">
        <title>Genome-scale phylogeny and comparative genomics of the fungal order Sordariales.</title>
        <authorList>
            <person name="Hensen N."/>
            <person name="Bonometti L."/>
            <person name="Westerberg I."/>
            <person name="Brannstrom I.O."/>
            <person name="Guillou S."/>
            <person name="Cros-Aarteil S."/>
            <person name="Calhoun S."/>
            <person name="Haridas S."/>
            <person name="Kuo A."/>
            <person name="Mondo S."/>
            <person name="Pangilinan J."/>
            <person name="Riley R."/>
            <person name="LaButti K."/>
            <person name="Andreopoulos B."/>
            <person name="Lipzen A."/>
            <person name="Chen C."/>
            <person name="Yan M."/>
            <person name="Daum C."/>
            <person name="Ng V."/>
            <person name="Clum A."/>
            <person name="Steindorff A."/>
            <person name="Ohm R.A."/>
            <person name="Martin F."/>
            <person name="Silar P."/>
            <person name="Natvig D.O."/>
            <person name="Lalanne C."/>
            <person name="Gautier V."/>
            <person name="Ament-Velasquez S.L."/>
            <person name="Kruys A."/>
            <person name="Hutchinson M.I."/>
            <person name="Powell A.J."/>
            <person name="Barry K."/>
            <person name="Miller A.N."/>
            <person name="Grigoriev I.V."/>
            <person name="Debuchy R."/>
            <person name="Gladieux P."/>
            <person name="Hiltunen Thoren M."/>
            <person name="Johannesson H."/>
        </authorList>
    </citation>
    <scope>NUCLEOTIDE SEQUENCE</scope>
    <source>
        <strain evidence="2">CBS 508.74</strain>
    </source>
</reference>
<dbReference type="EMBL" id="MU853341">
    <property type="protein sequence ID" value="KAK4112948.1"/>
    <property type="molecule type" value="Genomic_DNA"/>
</dbReference>
<gene>
    <name evidence="2" type="ORF">N656DRAFT_805609</name>
</gene>
<evidence type="ECO:0000256" key="1">
    <source>
        <dbReference type="SAM" id="MobiDB-lite"/>
    </source>
</evidence>
<dbReference type="GeneID" id="89942461"/>
<dbReference type="RefSeq" id="XP_064670518.1">
    <property type="nucleotide sequence ID" value="XM_064818335.1"/>
</dbReference>
<name>A0AAN6TEI7_9PEZI</name>
<evidence type="ECO:0000313" key="2">
    <source>
        <dbReference type="EMBL" id="KAK4112948.1"/>
    </source>
</evidence>
<proteinExistence type="predicted"/>
<reference evidence="2" key="2">
    <citation type="submission" date="2023-05" db="EMBL/GenBank/DDBJ databases">
        <authorList>
            <consortium name="Lawrence Berkeley National Laboratory"/>
            <person name="Steindorff A."/>
            <person name="Hensen N."/>
            <person name="Bonometti L."/>
            <person name="Westerberg I."/>
            <person name="Brannstrom I.O."/>
            <person name="Guillou S."/>
            <person name="Cros-Aarteil S."/>
            <person name="Calhoun S."/>
            <person name="Haridas S."/>
            <person name="Kuo A."/>
            <person name="Mondo S."/>
            <person name="Pangilinan J."/>
            <person name="Riley R."/>
            <person name="Labutti K."/>
            <person name="Andreopoulos B."/>
            <person name="Lipzen A."/>
            <person name="Chen C."/>
            <person name="Yanf M."/>
            <person name="Daum C."/>
            <person name="Ng V."/>
            <person name="Clum A."/>
            <person name="Ohm R."/>
            <person name="Martin F."/>
            <person name="Silar P."/>
            <person name="Natvig D."/>
            <person name="Lalanne C."/>
            <person name="Gautier V."/>
            <person name="Ament-Velasquez S.L."/>
            <person name="Kruys A."/>
            <person name="Hutchinson M.I."/>
            <person name="Powell A.J."/>
            <person name="Barry K."/>
            <person name="Miller A.N."/>
            <person name="Grigoriev I.V."/>
            <person name="Debuchy R."/>
            <person name="Gladieux P."/>
            <person name="Thoren M.H."/>
            <person name="Johannesson H."/>
        </authorList>
    </citation>
    <scope>NUCLEOTIDE SEQUENCE</scope>
    <source>
        <strain evidence="2">CBS 508.74</strain>
    </source>
</reference>
<feature type="region of interest" description="Disordered" evidence="1">
    <location>
        <begin position="73"/>
        <end position="179"/>
    </location>
</feature>
<feature type="compositionally biased region" description="Basic and acidic residues" evidence="1">
    <location>
        <begin position="118"/>
        <end position="128"/>
    </location>
</feature>
<protein>
    <submittedName>
        <fullName evidence="2">Uncharacterized protein</fullName>
    </submittedName>
</protein>
<dbReference type="AlphaFoldDB" id="A0AAN6TEI7"/>